<protein>
    <recommendedName>
        <fullName evidence="3">Early meiotic induction protein 1</fullName>
    </recommendedName>
</protein>
<reference evidence="1 2" key="1">
    <citation type="journal article" date="2016" name="Proc. Natl. Acad. Sci. U.S.A.">
        <title>Comparative genomics of biotechnologically important yeasts.</title>
        <authorList>
            <person name="Riley R."/>
            <person name="Haridas S."/>
            <person name="Wolfe K.H."/>
            <person name="Lopes M.R."/>
            <person name="Hittinger C.T."/>
            <person name="Goeker M."/>
            <person name="Salamov A.A."/>
            <person name="Wisecaver J.H."/>
            <person name="Long T.M."/>
            <person name="Calvey C.H."/>
            <person name="Aerts A.L."/>
            <person name="Barry K.W."/>
            <person name="Choi C."/>
            <person name="Clum A."/>
            <person name="Coughlan A.Y."/>
            <person name="Deshpande S."/>
            <person name="Douglass A.P."/>
            <person name="Hanson S.J."/>
            <person name="Klenk H.-P."/>
            <person name="LaButti K.M."/>
            <person name="Lapidus A."/>
            <person name="Lindquist E.A."/>
            <person name="Lipzen A.M."/>
            <person name="Meier-Kolthoff J.P."/>
            <person name="Ohm R.A."/>
            <person name="Otillar R.P."/>
            <person name="Pangilinan J.L."/>
            <person name="Peng Y."/>
            <person name="Rokas A."/>
            <person name="Rosa C.A."/>
            <person name="Scheuner C."/>
            <person name="Sibirny A.A."/>
            <person name="Slot J.C."/>
            <person name="Stielow J.B."/>
            <person name="Sun H."/>
            <person name="Kurtzman C.P."/>
            <person name="Blackwell M."/>
            <person name="Grigoriev I.V."/>
            <person name="Jeffries T.W."/>
        </authorList>
    </citation>
    <scope>NUCLEOTIDE SEQUENCE [LARGE SCALE GENOMIC DNA]</scope>
    <source>
        <strain evidence="2">ATCC 58044 / CBS 1984 / NCYC 433 / NRRL Y-366-8</strain>
    </source>
</reference>
<dbReference type="InterPro" id="IPR021475">
    <property type="entry name" value="Pants/Emi1-like"/>
</dbReference>
<accession>A0A1E3P0T1</accession>
<sequence>TTMSCTEAFDQLVACYSLGGQIRHYYRYGEMNDCVSQFSKFKFCLTNSDPVKIQQFYKETLDKKKDTGSSEDVWELRN</sequence>
<dbReference type="PANTHER" id="PTHR28052:SF1">
    <property type="entry name" value="UPF0545 PROTEIN C22ORF39"/>
    <property type="match status" value="1"/>
</dbReference>
<dbReference type="STRING" id="683960.A0A1E3P0T1"/>
<feature type="non-terminal residue" evidence="1">
    <location>
        <position position="1"/>
    </location>
</feature>
<evidence type="ECO:0000313" key="1">
    <source>
        <dbReference type="EMBL" id="ODQ58933.1"/>
    </source>
</evidence>
<evidence type="ECO:0000313" key="2">
    <source>
        <dbReference type="Proteomes" id="UP000094112"/>
    </source>
</evidence>
<dbReference type="Pfam" id="PF11326">
    <property type="entry name" value="PANTS-like"/>
    <property type="match status" value="1"/>
</dbReference>
<dbReference type="OrthoDB" id="2017405at2759"/>
<name>A0A1E3P0T1_WICAA</name>
<dbReference type="PANTHER" id="PTHR28052">
    <property type="entry name" value="UPF0545 PROTEIN C22ORF39"/>
    <property type="match status" value="1"/>
</dbReference>
<proteinExistence type="predicted"/>
<evidence type="ECO:0008006" key="3">
    <source>
        <dbReference type="Google" id="ProtNLM"/>
    </source>
</evidence>
<dbReference type="AlphaFoldDB" id="A0A1E3P0T1"/>
<organism evidence="1 2">
    <name type="scientific">Wickerhamomyces anomalus (strain ATCC 58044 / CBS 1984 / NCYC 433 / NRRL Y-366-8)</name>
    <name type="common">Yeast</name>
    <name type="synonym">Hansenula anomala</name>
    <dbReference type="NCBI Taxonomy" id="683960"/>
    <lineage>
        <taxon>Eukaryota</taxon>
        <taxon>Fungi</taxon>
        <taxon>Dikarya</taxon>
        <taxon>Ascomycota</taxon>
        <taxon>Saccharomycotina</taxon>
        <taxon>Saccharomycetes</taxon>
        <taxon>Phaffomycetales</taxon>
        <taxon>Wickerhamomycetaceae</taxon>
        <taxon>Wickerhamomyces</taxon>
    </lineage>
</organism>
<keyword evidence="2" id="KW-1185">Reference proteome</keyword>
<dbReference type="Proteomes" id="UP000094112">
    <property type="component" value="Unassembled WGS sequence"/>
</dbReference>
<dbReference type="RefSeq" id="XP_019038140.1">
    <property type="nucleotide sequence ID" value="XM_019181946.1"/>
</dbReference>
<dbReference type="GeneID" id="30199192"/>
<dbReference type="EMBL" id="KV454211">
    <property type="protein sequence ID" value="ODQ58933.1"/>
    <property type="molecule type" value="Genomic_DNA"/>
</dbReference>
<gene>
    <name evidence="1" type="ORF">WICANDRAFT_32355</name>
</gene>